<evidence type="ECO:0000256" key="5">
    <source>
        <dbReference type="ARBA" id="ARBA00023242"/>
    </source>
</evidence>
<accession>A0A4T0MJ33</accession>
<dbReference type="EMBL" id="SPRH01000007">
    <property type="protein sequence ID" value="TIC03303.1"/>
    <property type="molecule type" value="Genomic_DNA"/>
</dbReference>
<evidence type="ECO:0000256" key="6">
    <source>
        <dbReference type="PROSITE-ProRule" id="PRU00176"/>
    </source>
</evidence>
<dbReference type="GO" id="GO:0006397">
    <property type="term" value="P:mRNA processing"/>
    <property type="evidence" value="ECO:0007669"/>
    <property type="project" value="UniProtKB-KW"/>
</dbReference>
<feature type="domain" description="RRM" evidence="7">
    <location>
        <begin position="5"/>
        <end position="82"/>
    </location>
</feature>
<dbReference type="GO" id="GO:0005737">
    <property type="term" value="C:cytoplasm"/>
    <property type="evidence" value="ECO:0007669"/>
    <property type="project" value="TreeGrafter"/>
</dbReference>
<dbReference type="GO" id="GO:0005634">
    <property type="term" value="C:nucleus"/>
    <property type="evidence" value="ECO:0007669"/>
    <property type="project" value="UniProtKB-SubCell"/>
</dbReference>
<evidence type="ECO:0000256" key="3">
    <source>
        <dbReference type="ARBA" id="ARBA00022737"/>
    </source>
</evidence>
<proteinExistence type="predicted"/>
<dbReference type="SUPFAM" id="SSF54928">
    <property type="entry name" value="RNA-binding domain, RBD"/>
    <property type="match status" value="2"/>
</dbReference>
<evidence type="ECO:0000313" key="8">
    <source>
        <dbReference type="EMBL" id="TIB82486.1"/>
    </source>
</evidence>
<comment type="subcellular location">
    <subcellularLocation>
        <location evidence="1">Nucleus</location>
    </subcellularLocation>
</comment>
<evidence type="ECO:0000313" key="10">
    <source>
        <dbReference type="Proteomes" id="UP000307169"/>
    </source>
</evidence>
<dbReference type="Pfam" id="PF00076">
    <property type="entry name" value="RRM_1"/>
    <property type="match status" value="2"/>
</dbReference>
<dbReference type="CDD" id="cd00590">
    <property type="entry name" value="RRM_SF"/>
    <property type="match status" value="2"/>
</dbReference>
<keyword evidence="3" id="KW-0677">Repeat</keyword>
<organism evidence="8 11">
    <name type="scientific">Wallemia mellicola</name>
    <dbReference type="NCBI Taxonomy" id="1708541"/>
    <lineage>
        <taxon>Eukaryota</taxon>
        <taxon>Fungi</taxon>
        <taxon>Dikarya</taxon>
        <taxon>Basidiomycota</taxon>
        <taxon>Wallemiomycotina</taxon>
        <taxon>Wallemiomycetes</taxon>
        <taxon>Wallemiales</taxon>
        <taxon>Wallemiaceae</taxon>
        <taxon>Wallemia</taxon>
    </lineage>
</organism>
<evidence type="ECO:0000256" key="1">
    <source>
        <dbReference type="ARBA" id="ARBA00004123"/>
    </source>
</evidence>
<evidence type="ECO:0000256" key="4">
    <source>
        <dbReference type="ARBA" id="ARBA00022884"/>
    </source>
</evidence>
<feature type="domain" description="RRM" evidence="7">
    <location>
        <begin position="102"/>
        <end position="179"/>
    </location>
</feature>
<sequence>MQRHLGLLVKNLPPHLPSASIKQFFDKYAKVSDIYTFRRSPFGGHTGQSLIHFENAVELNKALKLNGRSLKDYKLIVEPTVEAAHEIDIPIERPVRTKFRSQLLYVTGQPLDSTEEELTRAFRKFGTVRWIEQSHQVRKKFAFAYAFVMYESPDFATKAYENGVYIRDNIKLKISFFKRPIKYPKDGNFSFQDKAGKRRR</sequence>
<evidence type="ECO:0000313" key="9">
    <source>
        <dbReference type="EMBL" id="TIC03303.1"/>
    </source>
</evidence>
<dbReference type="PANTHER" id="PTHR23003">
    <property type="entry name" value="RNA RECOGNITION MOTIF RRM DOMAIN CONTAINING PROTEIN"/>
    <property type="match status" value="1"/>
</dbReference>
<dbReference type="PROSITE" id="PS50102">
    <property type="entry name" value="RRM"/>
    <property type="match status" value="2"/>
</dbReference>
<dbReference type="EMBL" id="SPRC01000002">
    <property type="protein sequence ID" value="TIB82486.1"/>
    <property type="molecule type" value="Genomic_DNA"/>
</dbReference>
<gene>
    <name evidence="9" type="ORF">E3Q17_00924</name>
    <name evidence="8" type="ORF">E3Q22_00272</name>
</gene>
<name>A0A4T0MJ33_9BASI</name>
<dbReference type="AlphaFoldDB" id="A0A4T0MJ33"/>
<evidence type="ECO:0000313" key="11">
    <source>
        <dbReference type="Proteomes" id="UP000310685"/>
    </source>
</evidence>
<dbReference type="InterPro" id="IPR000504">
    <property type="entry name" value="RRM_dom"/>
</dbReference>
<keyword evidence="5" id="KW-0539">Nucleus</keyword>
<reference evidence="10 11" key="1">
    <citation type="submission" date="2019-03" db="EMBL/GenBank/DDBJ databases">
        <title>Sequencing 25 genomes of Wallemia mellicola.</title>
        <authorList>
            <person name="Gostincar C."/>
        </authorList>
    </citation>
    <scope>NUCLEOTIDE SEQUENCE [LARGE SCALE GENOMIC DNA]</scope>
    <source>
        <strain evidence="9 10">EXF-1262</strain>
        <strain evidence="8 11">EXF-6152</strain>
    </source>
</reference>
<comment type="caution">
    <text evidence="8">The sequence shown here is derived from an EMBL/GenBank/DDBJ whole genome shotgun (WGS) entry which is preliminary data.</text>
</comment>
<evidence type="ECO:0000259" key="7">
    <source>
        <dbReference type="PROSITE" id="PS50102"/>
    </source>
</evidence>
<dbReference type="SMART" id="SM00360">
    <property type="entry name" value="RRM"/>
    <property type="match status" value="2"/>
</dbReference>
<dbReference type="GO" id="GO:0003729">
    <property type="term" value="F:mRNA binding"/>
    <property type="evidence" value="ECO:0007669"/>
    <property type="project" value="TreeGrafter"/>
</dbReference>
<keyword evidence="2" id="KW-0507">mRNA processing</keyword>
<dbReference type="Proteomes" id="UP000310685">
    <property type="component" value="Unassembled WGS sequence"/>
</dbReference>
<dbReference type="InterPro" id="IPR050374">
    <property type="entry name" value="RRT5_SRSF_SR"/>
</dbReference>
<keyword evidence="4 6" id="KW-0694">RNA-binding</keyword>
<dbReference type="Proteomes" id="UP000307169">
    <property type="component" value="Unassembled WGS sequence"/>
</dbReference>
<dbReference type="Gene3D" id="3.30.70.330">
    <property type="match status" value="2"/>
</dbReference>
<protein>
    <recommendedName>
        <fullName evidence="7">RRM domain-containing protein</fullName>
    </recommendedName>
</protein>
<dbReference type="InterPro" id="IPR012677">
    <property type="entry name" value="Nucleotide-bd_a/b_plait_sf"/>
</dbReference>
<evidence type="ECO:0000256" key="2">
    <source>
        <dbReference type="ARBA" id="ARBA00022664"/>
    </source>
</evidence>
<dbReference type="PANTHER" id="PTHR23003:SF62">
    <property type="entry name" value="SERINE_ARGININE (SR)-TYPE SHUTTLING MRNA BINDING PROTEIN NPL3"/>
    <property type="match status" value="1"/>
</dbReference>
<dbReference type="InterPro" id="IPR035979">
    <property type="entry name" value="RBD_domain_sf"/>
</dbReference>